<accession>A0ABT3KEC2</accession>
<name>A0ABT3KEC2_9GAMM</name>
<comment type="caution">
    <text evidence="1">The sequence shown here is derived from an EMBL/GenBank/DDBJ whole genome shotgun (WGS) entry which is preliminary data.</text>
</comment>
<organism evidence="1 2">
    <name type="scientific">Marinomonas rhodophyticola</name>
    <dbReference type="NCBI Taxonomy" id="2992803"/>
    <lineage>
        <taxon>Bacteria</taxon>
        <taxon>Pseudomonadati</taxon>
        <taxon>Pseudomonadota</taxon>
        <taxon>Gammaproteobacteria</taxon>
        <taxon>Oceanospirillales</taxon>
        <taxon>Oceanospirillaceae</taxon>
        <taxon>Marinomonas</taxon>
    </lineage>
</organism>
<proteinExistence type="predicted"/>
<gene>
    <name evidence="1" type="ORF">ONZ52_07850</name>
</gene>
<protein>
    <submittedName>
        <fullName evidence="1">Uncharacterized protein</fullName>
    </submittedName>
</protein>
<evidence type="ECO:0000313" key="1">
    <source>
        <dbReference type="EMBL" id="MCW4628893.1"/>
    </source>
</evidence>
<dbReference type="RefSeq" id="WP_265218099.1">
    <property type="nucleotide sequence ID" value="NZ_JAPEUL010000006.1"/>
</dbReference>
<dbReference type="Proteomes" id="UP001431181">
    <property type="component" value="Unassembled WGS sequence"/>
</dbReference>
<dbReference type="EMBL" id="JAPEUL010000006">
    <property type="protein sequence ID" value="MCW4628893.1"/>
    <property type="molecule type" value="Genomic_DNA"/>
</dbReference>
<keyword evidence="2" id="KW-1185">Reference proteome</keyword>
<sequence length="70" mass="7725">MVPEVDASTATDTINSIKSLVYNAVSDQDGYGAFTKERLATTWQWTAKAQNIAVDSFDPESAINRQFIPE</sequence>
<reference evidence="1" key="1">
    <citation type="submission" date="2022-11" db="EMBL/GenBank/DDBJ databases">
        <title>Marinomonas sp. nov., isolated from marine algae.</title>
        <authorList>
            <person name="Choi D.G."/>
            <person name="Kim J.M."/>
            <person name="Lee J.K."/>
            <person name="Baek J.H."/>
            <person name="Jeon C.O."/>
        </authorList>
    </citation>
    <scope>NUCLEOTIDE SEQUENCE</scope>
    <source>
        <strain evidence="1">KJ51-3</strain>
    </source>
</reference>
<evidence type="ECO:0000313" key="2">
    <source>
        <dbReference type="Proteomes" id="UP001431181"/>
    </source>
</evidence>